<evidence type="ECO:0000256" key="1">
    <source>
        <dbReference type="SAM" id="MobiDB-lite"/>
    </source>
</evidence>
<proteinExistence type="predicted"/>
<reference evidence="2 3" key="1">
    <citation type="journal article" date="2024" name="G3 (Bethesda)">
        <title>Genome assembly of Hibiscus sabdariffa L. provides insights into metabolisms of medicinal natural products.</title>
        <authorList>
            <person name="Kim T."/>
        </authorList>
    </citation>
    <scope>NUCLEOTIDE SEQUENCE [LARGE SCALE GENOMIC DNA]</scope>
    <source>
        <strain evidence="2">TK-2024</strain>
        <tissue evidence="2">Old leaves</tissue>
    </source>
</reference>
<feature type="region of interest" description="Disordered" evidence="1">
    <location>
        <begin position="95"/>
        <end position="115"/>
    </location>
</feature>
<accession>A0ABR2U9N1</accession>
<keyword evidence="3" id="KW-1185">Reference proteome</keyword>
<organism evidence="2 3">
    <name type="scientific">Hibiscus sabdariffa</name>
    <name type="common">roselle</name>
    <dbReference type="NCBI Taxonomy" id="183260"/>
    <lineage>
        <taxon>Eukaryota</taxon>
        <taxon>Viridiplantae</taxon>
        <taxon>Streptophyta</taxon>
        <taxon>Embryophyta</taxon>
        <taxon>Tracheophyta</taxon>
        <taxon>Spermatophyta</taxon>
        <taxon>Magnoliopsida</taxon>
        <taxon>eudicotyledons</taxon>
        <taxon>Gunneridae</taxon>
        <taxon>Pentapetalae</taxon>
        <taxon>rosids</taxon>
        <taxon>malvids</taxon>
        <taxon>Malvales</taxon>
        <taxon>Malvaceae</taxon>
        <taxon>Malvoideae</taxon>
        <taxon>Hibiscus</taxon>
    </lineage>
</organism>
<dbReference type="EMBL" id="JBBPBN010000001">
    <property type="protein sequence ID" value="KAK9046238.1"/>
    <property type="molecule type" value="Genomic_DNA"/>
</dbReference>
<gene>
    <name evidence="2" type="ORF">V6N11_052131</name>
</gene>
<protein>
    <submittedName>
        <fullName evidence="2">Uncharacterized protein</fullName>
    </submittedName>
</protein>
<sequence>MTGRSGGTQVVHTATAARFEHQLLRFSNDKGVMGAWLTRTETRSTLVAVVRATNGRSSIDDAKKKGIMAKKLTSGNHNGELVVGLCLRVGEEVVGGGGVKHDRSEGGRSSSEMEG</sequence>
<name>A0ABR2U9N1_9ROSI</name>
<evidence type="ECO:0000313" key="3">
    <source>
        <dbReference type="Proteomes" id="UP001396334"/>
    </source>
</evidence>
<evidence type="ECO:0000313" key="2">
    <source>
        <dbReference type="EMBL" id="KAK9046238.1"/>
    </source>
</evidence>
<dbReference type="Proteomes" id="UP001396334">
    <property type="component" value="Unassembled WGS sequence"/>
</dbReference>
<comment type="caution">
    <text evidence="2">The sequence shown here is derived from an EMBL/GenBank/DDBJ whole genome shotgun (WGS) entry which is preliminary data.</text>
</comment>